<gene>
    <name evidence="2" type="ORF">GALL_319880</name>
</gene>
<feature type="compositionally biased region" description="Basic and acidic residues" evidence="1">
    <location>
        <begin position="1"/>
        <end position="25"/>
    </location>
</feature>
<comment type="caution">
    <text evidence="2">The sequence shown here is derived from an EMBL/GenBank/DDBJ whole genome shotgun (WGS) entry which is preliminary data.</text>
</comment>
<sequence length="130" mass="15030">MQRHADTGHTFEREITEPPADEKGPGRRRRRWAARSFTRSYRCRGGDARPVTPPIAHLPRSSARPGTALLFSGRRSLVDDGERDREMALRQIRSRHPLVFLSRSYWLVVREEITECAEPFVLPPRRKASI</sequence>
<dbReference type="EMBL" id="MLJW01000497">
    <property type="protein sequence ID" value="OIQ86148.1"/>
    <property type="molecule type" value="Genomic_DNA"/>
</dbReference>
<name>A0A1J5R2H8_9ZZZZ</name>
<protein>
    <submittedName>
        <fullName evidence="2">Uncharacterized protein</fullName>
    </submittedName>
</protein>
<evidence type="ECO:0000256" key="1">
    <source>
        <dbReference type="SAM" id="MobiDB-lite"/>
    </source>
</evidence>
<proteinExistence type="predicted"/>
<feature type="region of interest" description="Disordered" evidence="1">
    <location>
        <begin position="1"/>
        <end position="31"/>
    </location>
</feature>
<organism evidence="2">
    <name type="scientific">mine drainage metagenome</name>
    <dbReference type="NCBI Taxonomy" id="410659"/>
    <lineage>
        <taxon>unclassified sequences</taxon>
        <taxon>metagenomes</taxon>
        <taxon>ecological metagenomes</taxon>
    </lineage>
</organism>
<dbReference type="AlphaFoldDB" id="A0A1J5R2H8"/>
<accession>A0A1J5R2H8</accession>
<feature type="region of interest" description="Disordered" evidence="1">
    <location>
        <begin position="43"/>
        <end position="63"/>
    </location>
</feature>
<evidence type="ECO:0000313" key="2">
    <source>
        <dbReference type="EMBL" id="OIQ86148.1"/>
    </source>
</evidence>
<reference evidence="2" key="1">
    <citation type="submission" date="2016-10" db="EMBL/GenBank/DDBJ databases">
        <title>Sequence of Gallionella enrichment culture.</title>
        <authorList>
            <person name="Poehlein A."/>
            <person name="Muehling M."/>
            <person name="Daniel R."/>
        </authorList>
    </citation>
    <scope>NUCLEOTIDE SEQUENCE</scope>
</reference>